<evidence type="ECO:0000313" key="2">
    <source>
        <dbReference type="EMBL" id="TNN24436.1"/>
    </source>
</evidence>
<comment type="caution">
    <text evidence="2">The sequence shown here is derived from an EMBL/GenBank/DDBJ whole genome shotgun (WGS) entry which is preliminary data.</text>
</comment>
<dbReference type="InterPro" id="IPR046361">
    <property type="entry name" value="EXOC6/Sec15_C"/>
</dbReference>
<dbReference type="AlphaFoldDB" id="A0A4Z2E691"/>
<dbReference type="GO" id="GO:0016020">
    <property type="term" value="C:membrane"/>
    <property type="evidence" value="ECO:0007669"/>
    <property type="project" value="TreeGrafter"/>
</dbReference>
<proteinExistence type="predicted"/>
<dbReference type="Gene3D" id="1.10.357.30">
    <property type="entry name" value="Exocyst complex subunit Sec15 C-terminal domain, N-terminal subdomain"/>
    <property type="match status" value="1"/>
</dbReference>
<organism evidence="2 3">
    <name type="scientific">Liparis tanakae</name>
    <name type="common">Tanaka's snailfish</name>
    <dbReference type="NCBI Taxonomy" id="230148"/>
    <lineage>
        <taxon>Eukaryota</taxon>
        <taxon>Metazoa</taxon>
        <taxon>Chordata</taxon>
        <taxon>Craniata</taxon>
        <taxon>Vertebrata</taxon>
        <taxon>Euteleostomi</taxon>
        <taxon>Actinopterygii</taxon>
        <taxon>Neopterygii</taxon>
        <taxon>Teleostei</taxon>
        <taxon>Neoteleostei</taxon>
        <taxon>Acanthomorphata</taxon>
        <taxon>Eupercaria</taxon>
        <taxon>Perciformes</taxon>
        <taxon>Cottioidei</taxon>
        <taxon>Cottales</taxon>
        <taxon>Liparidae</taxon>
        <taxon>Liparis</taxon>
    </lineage>
</organism>
<reference evidence="2 3" key="1">
    <citation type="submission" date="2019-03" db="EMBL/GenBank/DDBJ databases">
        <title>First draft genome of Liparis tanakae, snailfish: a comprehensive survey of snailfish specific genes.</title>
        <authorList>
            <person name="Kim W."/>
            <person name="Song I."/>
            <person name="Jeong J.-H."/>
            <person name="Kim D."/>
            <person name="Kim S."/>
            <person name="Ryu S."/>
            <person name="Song J.Y."/>
            <person name="Lee S.K."/>
        </authorList>
    </citation>
    <scope>NUCLEOTIDE SEQUENCE [LARGE SCALE GENOMIC DNA]</scope>
    <source>
        <tissue evidence="2">Muscle</tissue>
    </source>
</reference>
<sequence length="127" mass="14478">MIECVCVCVCVCVRDWWHLGDSSLKRVKPEVCLSPVSRQVLDQDNFSPIPVSTEDEYKHYTSQFPMQDPDLDKLPFPKKLPFSEFVPKVYCQLKEFIYACLKYSEDLHLSANSNQSGNSTPVVGICP</sequence>
<dbReference type="GO" id="GO:0006886">
    <property type="term" value="P:intracellular protein transport"/>
    <property type="evidence" value="ECO:0007669"/>
    <property type="project" value="InterPro"/>
</dbReference>
<dbReference type="InterPro" id="IPR042045">
    <property type="entry name" value="EXOC6/Sec15_C_dom1"/>
</dbReference>
<evidence type="ECO:0000313" key="3">
    <source>
        <dbReference type="Proteomes" id="UP000314294"/>
    </source>
</evidence>
<dbReference type="InterPro" id="IPR007225">
    <property type="entry name" value="EXOC6/Sec15"/>
</dbReference>
<dbReference type="GO" id="GO:0090522">
    <property type="term" value="P:vesicle tethering involved in exocytosis"/>
    <property type="evidence" value="ECO:0007669"/>
    <property type="project" value="InterPro"/>
</dbReference>
<dbReference type="Pfam" id="PF04091">
    <property type="entry name" value="Sec15_C"/>
    <property type="match status" value="1"/>
</dbReference>
<dbReference type="OrthoDB" id="10267033at2759"/>
<dbReference type="Proteomes" id="UP000314294">
    <property type="component" value="Unassembled WGS sequence"/>
</dbReference>
<dbReference type="PANTHER" id="PTHR12702">
    <property type="entry name" value="SEC15"/>
    <property type="match status" value="1"/>
</dbReference>
<gene>
    <name evidence="2" type="primary">Exoc6b_1</name>
    <name evidence="2" type="ORF">EYF80_065439</name>
</gene>
<evidence type="ECO:0000259" key="1">
    <source>
        <dbReference type="Pfam" id="PF04091"/>
    </source>
</evidence>
<protein>
    <submittedName>
        <fullName evidence="2">Exocyst complex component 6B</fullName>
    </submittedName>
</protein>
<keyword evidence="3" id="KW-1185">Reference proteome</keyword>
<name>A0A4Z2E691_9TELE</name>
<dbReference type="PANTHER" id="PTHR12702:SF3">
    <property type="entry name" value="EXOCYST COMPLEX COMPONENT 6B"/>
    <property type="match status" value="1"/>
</dbReference>
<dbReference type="GO" id="GO:0006893">
    <property type="term" value="P:Golgi to plasma membrane transport"/>
    <property type="evidence" value="ECO:0007669"/>
    <property type="project" value="TreeGrafter"/>
</dbReference>
<accession>A0A4Z2E691</accession>
<dbReference type="GO" id="GO:0000145">
    <property type="term" value="C:exocyst"/>
    <property type="evidence" value="ECO:0007669"/>
    <property type="project" value="TreeGrafter"/>
</dbReference>
<feature type="domain" description="Exocyst complex subunit EXOC6/Sec15 C-terminal" evidence="1">
    <location>
        <begin position="38"/>
        <end position="107"/>
    </location>
</feature>
<dbReference type="EMBL" id="SRLO01015374">
    <property type="protein sequence ID" value="TNN24436.1"/>
    <property type="molecule type" value="Genomic_DNA"/>
</dbReference>